<dbReference type="PANTHER" id="PTHR19237:SF20">
    <property type="entry name" value="NUCLEOBINDIN 1"/>
    <property type="match status" value="1"/>
</dbReference>
<dbReference type="AlphaFoldDB" id="A0AAV2TZV9"/>
<protein>
    <recommendedName>
        <fullName evidence="5">EF-hand domain-containing protein</fullName>
    </recommendedName>
</protein>
<dbReference type="SUPFAM" id="SSF47473">
    <property type="entry name" value="EF-hand"/>
    <property type="match status" value="1"/>
</dbReference>
<sequence length="579" mass="66171">MVCLVTGNPFISNSKLRKELGEDEYEDLREHEAKKHYKEYKRLAEARTKAERRRLQEELDDQYERLRHHPAVHEPGSRAQFQEVWHDEDHFEPDQYDPKVFFGIHDLDGDGRLSEEELTALLEPELEKVYDQKNVTNDQILRKMDLIRMRDHVFNEVDKNHDRFISLKEFLDHEHNASESADHGYIPLQDMETPPHYGQKTHDRYLLEEAEDMWKKHPNDELYENIIRQLSGLETDPKYLHHEVHGLKSHSADVDRNSPEMERHHNIPPLQPSQSHRGSSSITPQFSESKDNVQTHALNSNHENPRPPLPPQSLPVPQQPSHQNNPDGGIASPSVFPSQAPTPFPAYHSGQQNIPLSYGVHQASGKTNPNRRQPAEQVLQIRPPLFSRQLSHQDIPISNGSHPRILSENDANENLPLVQPMHVQSPSTLRPPIDQEVPQTQAPFLGSLTQGMADQLLHQTQLPSRQIPQSKPLYPSPPHPQHPGSQSMHPKPQNPQPLGSQLPYPHPPNAQLSYPQLPKPQLPGSQHSYPQPQNPPALDSQPSYLRSPKPQLADRETKPHQNPSNLANSGFSAHDHLYL</sequence>
<dbReference type="PROSITE" id="PS50222">
    <property type="entry name" value="EF_HAND_2"/>
    <property type="match status" value="1"/>
</dbReference>
<feature type="region of interest" description="Disordered" evidence="4">
    <location>
        <begin position="246"/>
        <end position="352"/>
    </location>
</feature>
<accession>A0AAV2TZV9</accession>
<evidence type="ECO:0000313" key="6">
    <source>
        <dbReference type="EMBL" id="CAL5141658.1"/>
    </source>
</evidence>
<dbReference type="CDD" id="cd00051">
    <property type="entry name" value="EFh"/>
    <property type="match status" value="1"/>
</dbReference>
<keyword evidence="1" id="KW-0732">Signal</keyword>
<proteinExistence type="predicted"/>
<feature type="coiled-coil region" evidence="3">
    <location>
        <begin position="33"/>
        <end position="65"/>
    </location>
</feature>
<keyword evidence="2" id="KW-0106">Calcium</keyword>
<feature type="compositionally biased region" description="Polar residues" evidence="4">
    <location>
        <begin position="560"/>
        <end position="571"/>
    </location>
</feature>
<reference evidence="6" key="1">
    <citation type="submission" date="2024-06" db="EMBL/GenBank/DDBJ databases">
        <authorList>
            <person name="Liu X."/>
            <person name="Lenzi L."/>
            <person name="Haldenby T S."/>
            <person name="Uol C."/>
        </authorList>
    </citation>
    <scope>NUCLEOTIDE SEQUENCE</scope>
</reference>
<dbReference type="PANTHER" id="PTHR19237">
    <property type="entry name" value="NUCLEOBINDIN"/>
    <property type="match status" value="1"/>
</dbReference>
<dbReference type="InterPro" id="IPR018247">
    <property type="entry name" value="EF_Hand_1_Ca_BS"/>
</dbReference>
<dbReference type="Proteomes" id="UP001497525">
    <property type="component" value="Unassembled WGS sequence"/>
</dbReference>
<evidence type="ECO:0000256" key="2">
    <source>
        <dbReference type="ARBA" id="ARBA00022837"/>
    </source>
</evidence>
<feature type="compositionally biased region" description="Polar residues" evidence="4">
    <location>
        <begin position="272"/>
        <end position="287"/>
    </location>
</feature>
<dbReference type="GO" id="GO:0005793">
    <property type="term" value="C:endoplasmic reticulum-Golgi intermediate compartment"/>
    <property type="evidence" value="ECO:0007669"/>
    <property type="project" value="TreeGrafter"/>
</dbReference>
<dbReference type="EMBL" id="CAXLJL010000933">
    <property type="protein sequence ID" value="CAL5141658.1"/>
    <property type="molecule type" value="Genomic_DNA"/>
</dbReference>
<feature type="compositionally biased region" description="Pro residues" evidence="4">
    <location>
        <begin position="306"/>
        <end position="318"/>
    </location>
</feature>
<name>A0AAV2TZV9_CALDB</name>
<dbReference type="InterPro" id="IPR040250">
    <property type="entry name" value="Nucleobindin"/>
</dbReference>
<dbReference type="GO" id="GO:0005509">
    <property type="term" value="F:calcium ion binding"/>
    <property type="evidence" value="ECO:0007669"/>
    <property type="project" value="InterPro"/>
</dbReference>
<evidence type="ECO:0000256" key="4">
    <source>
        <dbReference type="SAM" id="MobiDB-lite"/>
    </source>
</evidence>
<evidence type="ECO:0000256" key="3">
    <source>
        <dbReference type="SAM" id="Coils"/>
    </source>
</evidence>
<evidence type="ECO:0000256" key="1">
    <source>
        <dbReference type="ARBA" id="ARBA00022729"/>
    </source>
</evidence>
<dbReference type="InterPro" id="IPR011992">
    <property type="entry name" value="EF-hand-dom_pair"/>
</dbReference>
<feature type="region of interest" description="Disordered" evidence="4">
    <location>
        <begin position="464"/>
        <end position="579"/>
    </location>
</feature>
<dbReference type="InterPro" id="IPR002048">
    <property type="entry name" value="EF_hand_dom"/>
</dbReference>
<feature type="compositionally biased region" description="Basic and acidic residues" evidence="4">
    <location>
        <begin position="246"/>
        <end position="265"/>
    </location>
</feature>
<organism evidence="6 7">
    <name type="scientific">Calicophoron daubneyi</name>
    <name type="common">Rumen fluke</name>
    <name type="synonym">Paramphistomum daubneyi</name>
    <dbReference type="NCBI Taxonomy" id="300641"/>
    <lineage>
        <taxon>Eukaryota</taxon>
        <taxon>Metazoa</taxon>
        <taxon>Spiralia</taxon>
        <taxon>Lophotrochozoa</taxon>
        <taxon>Platyhelminthes</taxon>
        <taxon>Trematoda</taxon>
        <taxon>Digenea</taxon>
        <taxon>Plagiorchiida</taxon>
        <taxon>Pronocephalata</taxon>
        <taxon>Paramphistomoidea</taxon>
        <taxon>Paramphistomidae</taxon>
        <taxon>Calicophoron</taxon>
    </lineage>
</organism>
<evidence type="ECO:0000259" key="5">
    <source>
        <dbReference type="PROSITE" id="PS50222"/>
    </source>
</evidence>
<evidence type="ECO:0000313" key="7">
    <source>
        <dbReference type="Proteomes" id="UP001497525"/>
    </source>
</evidence>
<keyword evidence="3" id="KW-0175">Coiled coil</keyword>
<dbReference type="PROSITE" id="PS00018">
    <property type="entry name" value="EF_HAND_1"/>
    <property type="match status" value="2"/>
</dbReference>
<dbReference type="Pfam" id="PF13202">
    <property type="entry name" value="EF-hand_5"/>
    <property type="match status" value="1"/>
</dbReference>
<gene>
    <name evidence="6" type="ORF">CDAUBV1_LOCUS16990</name>
</gene>
<comment type="caution">
    <text evidence="6">The sequence shown here is derived from an EMBL/GenBank/DDBJ whole genome shotgun (WGS) entry which is preliminary data.</text>
</comment>
<dbReference type="GO" id="GO:0070062">
    <property type="term" value="C:extracellular exosome"/>
    <property type="evidence" value="ECO:0007669"/>
    <property type="project" value="TreeGrafter"/>
</dbReference>
<feature type="domain" description="EF-hand" evidence="5">
    <location>
        <begin position="99"/>
        <end position="128"/>
    </location>
</feature>
<dbReference type="Gene3D" id="1.10.238.10">
    <property type="entry name" value="EF-hand"/>
    <property type="match status" value="1"/>
</dbReference>